<dbReference type="RefSeq" id="XP_044552935.1">
    <property type="nucleotide sequence ID" value="XM_044690320.1"/>
</dbReference>
<dbReference type="SUPFAM" id="SSF56112">
    <property type="entry name" value="Protein kinase-like (PK-like)"/>
    <property type="match status" value="1"/>
</dbReference>
<comment type="caution">
    <text evidence="1">The sequence shown here is derived from an EMBL/GenBank/DDBJ whole genome shotgun (WGS) entry which is preliminary data.</text>
</comment>
<dbReference type="EMBL" id="PYSW02000008">
    <property type="protein sequence ID" value="KAG2388943.1"/>
    <property type="molecule type" value="Genomic_DNA"/>
</dbReference>
<proteinExistence type="predicted"/>
<sequence length="117" mass="13794">MVERKAKFKVEVCPELCDWTRKGKRIKVLSIQKNMMKRQIVVTCHVPRKQVQDSIALDVVSSIKDNDRYEYETYLDEKYPNQYSFIARGGFGHVYKVYDNSIGKDIAVKFMKYCWVG</sequence>
<keyword evidence="2" id="KW-1185">Reference proteome</keyword>
<organism evidence="1 2">
    <name type="scientific">Naegleria lovaniensis</name>
    <name type="common">Amoeba</name>
    <dbReference type="NCBI Taxonomy" id="51637"/>
    <lineage>
        <taxon>Eukaryota</taxon>
        <taxon>Discoba</taxon>
        <taxon>Heterolobosea</taxon>
        <taxon>Tetramitia</taxon>
        <taxon>Eutetramitia</taxon>
        <taxon>Vahlkampfiidae</taxon>
        <taxon>Naegleria</taxon>
    </lineage>
</organism>
<dbReference type="Proteomes" id="UP000816034">
    <property type="component" value="Unassembled WGS sequence"/>
</dbReference>
<name>A0AA88KP16_NAELO</name>
<dbReference type="GeneID" id="68106796"/>
<accession>A0AA88KP16</accession>
<evidence type="ECO:0000313" key="1">
    <source>
        <dbReference type="EMBL" id="KAG2388943.1"/>
    </source>
</evidence>
<reference evidence="1 2" key="1">
    <citation type="journal article" date="2018" name="BMC Genomics">
        <title>The genome of Naegleria lovaniensis, the basis for a comparative approach to unravel pathogenicity factors of the human pathogenic amoeba N. fowleri.</title>
        <authorList>
            <person name="Liechti N."/>
            <person name="Schurch N."/>
            <person name="Bruggmann R."/>
            <person name="Wittwer M."/>
        </authorList>
    </citation>
    <scope>NUCLEOTIDE SEQUENCE [LARGE SCALE GENOMIC DNA]</scope>
    <source>
        <strain evidence="1 2">ATCC 30569</strain>
    </source>
</reference>
<protein>
    <recommendedName>
        <fullName evidence="3">Protein kinase domain-containing protein</fullName>
    </recommendedName>
</protein>
<dbReference type="Gene3D" id="1.10.510.10">
    <property type="entry name" value="Transferase(Phosphotransferase) domain 1"/>
    <property type="match status" value="1"/>
</dbReference>
<evidence type="ECO:0008006" key="3">
    <source>
        <dbReference type="Google" id="ProtNLM"/>
    </source>
</evidence>
<gene>
    <name evidence="1" type="ORF">C9374_014343</name>
</gene>
<dbReference type="AlphaFoldDB" id="A0AA88KP16"/>
<evidence type="ECO:0000313" key="2">
    <source>
        <dbReference type="Proteomes" id="UP000816034"/>
    </source>
</evidence>
<dbReference type="InterPro" id="IPR011009">
    <property type="entry name" value="Kinase-like_dom_sf"/>
</dbReference>